<keyword evidence="1" id="KW-0472">Membrane</keyword>
<feature type="transmembrane region" description="Helical" evidence="1">
    <location>
        <begin position="30"/>
        <end position="46"/>
    </location>
</feature>
<evidence type="ECO:0000256" key="1">
    <source>
        <dbReference type="SAM" id="Phobius"/>
    </source>
</evidence>
<keyword evidence="1" id="KW-0812">Transmembrane</keyword>
<reference evidence="2 3" key="1">
    <citation type="submission" date="2024-09" db="EMBL/GenBank/DDBJ databases">
        <authorList>
            <person name="Sun Q."/>
            <person name="Mori K."/>
        </authorList>
    </citation>
    <scope>NUCLEOTIDE SEQUENCE [LARGE SCALE GENOMIC DNA]</scope>
    <source>
        <strain evidence="2 3">CECT 8622</strain>
    </source>
</reference>
<sequence>MKQLFTVLAAIASFLAIILSVLPASNLAVIPAVVALVFGGLAYFLSKRSGQINKTIPFTLFLTMMALVITLYKAAFNNSEIGNTKELIRKEEASKEEAIDELENLDLDFEDIPGE</sequence>
<proteinExistence type="predicted"/>
<dbReference type="RefSeq" id="WP_379860982.1">
    <property type="nucleotide sequence ID" value="NZ_JBHMFC010000032.1"/>
</dbReference>
<evidence type="ECO:0000313" key="3">
    <source>
        <dbReference type="Proteomes" id="UP001589585"/>
    </source>
</evidence>
<evidence type="ECO:0000313" key="2">
    <source>
        <dbReference type="EMBL" id="MFB9056785.1"/>
    </source>
</evidence>
<dbReference type="Proteomes" id="UP001589585">
    <property type="component" value="Unassembled WGS sequence"/>
</dbReference>
<feature type="transmembrane region" description="Helical" evidence="1">
    <location>
        <begin position="58"/>
        <end position="76"/>
    </location>
</feature>
<name>A0ABV5FBG4_9FLAO</name>
<comment type="caution">
    <text evidence="2">The sequence shown here is derived from an EMBL/GenBank/DDBJ whole genome shotgun (WGS) entry which is preliminary data.</text>
</comment>
<keyword evidence="1" id="KW-1133">Transmembrane helix</keyword>
<keyword evidence="3" id="KW-1185">Reference proteome</keyword>
<gene>
    <name evidence="2" type="ORF">ACFFU9_08525</name>
</gene>
<dbReference type="EMBL" id="JBHMFC010000032">
    <property type="protein sequence ID" value="MFB9056785.1"/>
    <property type="molecule type" value="Genomic_DNA"/>
</dbReference>
<protein>
    <submittedName>
        <fullName evidence="2">FUSC family protein</fullName>
    </submittedName>
</protein>
<organism evidence="2 3">
    <name type="scientific">Mariniflexile ostreae</name>
    <dbReference type="NCBI Taxonomy" id="1520892"/>
    <lineage>
        <taxon>Bacteria</taxon>
        <taxon>Pseudomonadati</taxon>
        <taxon>Bacteroidota</taxon>
        <taxon>Flavobacteriia</taxon>
        <taxon>Flavobacteriales</taxon>
        <taxon>Flavobacteriaceae</taxon>
        <taxon>Mariniflexile</taxon>
    </lineage>
</organism>
<accession>A0ABV5FBG4</accession>